<dbReference type="AlphaFoldDB" id="A0A371DPH6"/>
<feature type="transmembrane region" description="Helical" evidence="1">
    <location>
        <begin position="131"/>
        <end position="152"/>
    </location>
</feature>
<keyword evidence="4" id="KW-1185">Reference proteome</keyword>
<dbReference type="OrthoDB" id="2638860at2759"/>
<feature type="transmembrane region" description="Helical" evidence="1">
    <location>
        <begin position="217"/>
        <end position="236"/>
    </location>
</feature>
<keyword evidence="1" id="KW-0472">Membrane</keyword>
<dbReference type="Pfam" id="PF20151">
    <property type="entry name" value="DUF6533"/>
    <property type="match status" value="1"/>
</dbReference>
<feature type="transmembrane region" description="Helical" evidence="1">
    <location>
        <begin position="242"/>
        <end position="261"/>
    </location>
</feature>
<organism evidence="3 4">
    <name type="scientific">Lentinus brumalis</name>
    <dbReference type="NCBI Taxonomy" id="2498619"/>
    <lineage>
        <taxon>Eukaryota</taxon>
        <taxon>Fungi</taxon>
        <taxon>Dikarya</taxon>
        <taxon>Basidiomycota</taxon>
        <taxon>Agaricomycotina</taxon>
        <taxon>Agaricomycetes</taxon>
        <taxon>Polyporales</taxon>
        <taxon>Polyporaceae</taxon>
        <taxon>Lentinus</taxon>
    </lineage>
</organism>
<feature type="transmembrane region" description="Helical" evidence="1">
    <location>
        <begin position="172"/>
        <end position="196"/>
    </location>
</feature>
<sequence>MPSSAAMDVRFNEPLQTLLAHGMAVNVMTLVGFTALLYDHCVTVSDEILLIWRPRKGVVSTIFLLNRYFIPIMLALDIYESFGNAAASITFCKVWTVVQGYLTIASYISIHAIVAWRVYAIYNGQRWVCRLLWIAGFLNFAISAGITTASLIPTIAHLRPYHHACVGSAPNYIWSIWLPSVVFETLLFALTIRAMFIQGQRESLSSLSLLLYRDGMLYFIAVTFCSLFSLMVWALAGPDLLGLARYFALAMVNIAGSRLVLNLKSYAAARHGDSDLTWDDTPLPPSQNISLRMPRFTPSRDLEYGMASESVDLELYSIERDCQQLGTRLH</sequence>
<feature type="domain" description="DUF6533" evidence="2">
    <location>
        <begin position="29"/>
        <end position="72"/>
    </location>
</feature>
<reference evidence="3 4" key="1">
    <citation type="journal article" date="2018" name="Biotechnol. Biofuels">
        <title>Integrative visual omics of the white-rot fungus Polyporus brumalis exposes the biotechnological potential of its oxidative enzymes for delignifying raw plant biomass.</title>
        <authorList>
            <person name="Miyauchi S."/>
            <person name="Rancon A."/>
            <person name="Drula E."/>
            <person name="Hage H."/>
            <person name="Chaduli D."/>
            <person name="Favel A."/>
            <person name="Grisel S."/>
            <person name="Henrissat B."/>
            <person name="Herpoel-Gimbert I."/>
            <person name="Ruiz-Duenas F.J."/>
            <person name="Chevret D."/>
            <person name="Hainaut M."/>
            <person name="Lin J."/>
            <person name="Wang M."/>
            <person name="Pangilinan J."/>
            <person name="Lipzen A."/>
            <person name="Lesage-Meessen L."/>
            <person name="Navarro D."/>
            <person name="Riley R."/>
            <person name="Grigoriev I.V."/>
            <person name="Zhou S."/>
            <person name="Raouche S."/>
            <person name="Rosso M.N."/>
        </authorList>
    </citation>
    <scope>NUCLEOTIDE SEQUENCE [LARGE SCALE GENOMIC DNA]</scope>
    <source>
        <strain evidence="3 4">BRFM 1820</strain>
    </source>
</reference>
<evidence type="ECO:0000313" key="3">
    <source>
        <dbReference type="EMBL" id="RDX54440.1"/>
    </source>
</evidence>
<dbReference type="STRING" id="139420.A0A371DPH6"/>
<proteinExistence type="predicted"/>
<dbReference type="Proteomes" id="UP000256964">
    <property type="component" value="Unassembled WGS sequence"/>
</dbReference>
<evidence type="ECO:0000259" key="2">
    <source>
        <dbReference type="Pfam" id="PF20151"/>
    </source>
</evidence>
<evidence type="ECO:0000256" key="1">
    <source>
        <dbReference type="SAM" id="Phobius"/>
    </source>
</evidence>
<evidence type="ECO:0000313" key="4">
    <source>
        <dbReference type="Proteomes" id="UP000256964"/>
    </source>
</evidence>
<gene>
    <name evidence="3" type="ORF">OH76DRAFT_962163</name>
</gene>
<feature type="transmembrane region" description="Helical" evidence="1">
    <location>
        <begin position="99"/>
        <end position="119"/>
    </location>
</feature>
<keyword evidence="1" id="KW-1133">Transmembrane helix</keyword>
<name>A0A371DPH6_9APHY</name>
<accession>A0A371DPH6</accession>
<protein>
    <recommendedName>
        <fullName evidence="2">DUF6533 domain-containing protein</fullName>
    </recommendedName>
</protein>
<dbReference type="InterPro" id="IPR045340">
    <property type="entry name" value="DUF6533"/>
</dbReference>
<feature type="transmembrane region" description="Helical" evidence="1">
    <location>
        <begin position="58"/>
        <end position="79"/>
    </location>
</feature>
<feature type="transmembrane region" description="Helical" evidence="1">
    <location>
        <begin position="20"/>
        <end position="38"/>
    </location>
</feature>
<keyword evidence="1" id="KW-0812">Transmembrane</keyword>
<dbReference type="EMBL" id="KZ857384">
    <property type="protein sequence ID" value="RDX54440.1"/>
    <property type="molecule type" value="Genomic_DNA"/>
</dbReference>